<evidence type="ECO:0000256" key="2">
    <source>
        <dbReference type="SAM" id="SignalP"/>
    </source>
</evidence>
<dbReference type="PROSITE" id="PS51406">
    <property type="entry name" value="FIBRINOGEN_C_2"/>
    <property type="match status" value="1"/>
</dbReference>
<organism evidence="4 5">
    <name type="scientific">Ridgeia piscesae</name>
    <name type="common">Tubeworm</name>
    <dbReference type="NCBI Taxonomy" id="27915"/>
    <lineage>
        <taxon>Eukaryota</taxon>
        <taxon>Metazoa</taxon>
        <taxon>Spiralia</taxon>
        <taxon>Lophotrochozoa</taxon>
        <taxon>Annelida</taxon>
        <taxon>Polychaeta</taxon>
        <taxon>Sedentaria</taxon>
        <taxon>Canalipalpata</taxon>
        <taxon>Sabellida</taxon>
        <taxon>Siboglinidae</taxon>
        <taxon>Ridgeia</taxon>
    </lineage>
</organism>
<proteinExistence type="predicted"/>
<evidence type="ECO:0000259" key="3">
    <source>
        <dbReference type="PROSITE" id="PS51406"/>
    </source>
</evidence>
<dbReference type="Proteomes" id="UP001209878">
    <property type="component" value="Unassembled WGS sequence"/>
</dbReference>
<dbReference type="InterPro" id="IPR014716">
    <property type="entry name" value="Fibrinogen_a/b/g_C_1"/>
</dbReference>
<dbReference type="SMART" id="SM00186">
    <property type="entry name" value="FBG"/>
    <property type="match status" value="1"/>
</dbReference>
<feature type="signal peptide" evidence="2">
    <location>
        <begin position="1"/>
        <end position="23"/>
    </location>
</feature>
<dbReference type="InterPro" id="IPR050373">
    <property type="entry name" value="Fibrinogen_C-term_domain"/>
</dbReference>
<accession>A0AAD9N935</accession>
<dbReference type="InterPro" id="IPR002181">
    <property type="entry name" value="Fibrinogen_a/b/g_C_dom"/>
</dbReference>
<keyword evidence="1" id="KW-0175">Coiled coil</keyword>
<dbReference type="GO" id="GO:0005615">
    <property type="term" value="C:extracellular space"/>
    <property type="evidence" value="ECO:0007669"/>
    <property type="project" value="TreeGrafter"/>
</dbReference>
<feature type="chain" id="PRO_5041985151" description="Fibrinogen C-terminal domain-containing protein" evidence="2">
    <location>
        <begin position="24"/>
        <end position="315"/>
    </location>
</feature>
<dbReference type="Pfam" id="PF00147">
    <property type="entry name" value="Fibrinogen_C"/>
    <property type="match status" value="1"/>
</dbReference>
<reference evidence="4" key="1">
    <citation type="journal article" date="2023" name="Mol. Biol. Evol.">
        <title>Third-Generation Sequencing Reveals the Adaptive Role of the Epigenome in Three Deep-Sea Polychaetes.</title>
        <authorList>
            <person name="Perez M."/>
            <person name="Aroh O."/>
            <person name="Sun Y."/>
            <person name="Lan Y."/>
            <person name="Juniper S.K."/>
            <person name="Young C.R."/>
            <person name="Angers B."/>
            <person name="Qian P.Y."/>
        </authorList>
    </citation>
    <scope>NUCLEOTIDE SEQUENCE</scope>
    <source>
        <strain evidence="4">R07B-5</strain>
    </source>
</reference>
<dbReference type="PANTHER" id="PTHR19143:SF327">
    <property type="entry name" value="FI21813P1-RELATED"/>
    <property type="match status" value="1"/>
</dbReference>
<evidence type="ECO:0000313" key="5">
    <source>
        <dbReference type="Proteomes" id="UP001209878"/>
    </source>
</evidence>
<name>A0AAD9N935_RIDPI</name>
<protein>
    <recommendedName>
        <fullName evidence="3">Fibrinogen C-terminal domain-containing protein</fullName>
    </recommendedName>
</protein>
<dbReference type="SUPFAM" id="SSF56496">
    <property type="entry name" value="Fibrinogen C-terminal domain-like"/>
    <property type="match status" value="1"/>
</dbReference>
<keyword evidence="2" id="KW-0732">Signal</keyword>
<gene>
    <name evidence="4" type="ORF">NP493_1570g00021</name>
</gene>
<dbReference type="AlphaFoldDB" id="A0AAD9N935"/>
<evidence type="ECO:0000256" key="1">
    <source>
        <dbReference type="SAM" id="Coils"/>
    </source>
</evidence>
<dbReference type="PANTHER" id="PTHR19143">
    <property type="entry name" value="FIBRINOGEN/TENASCIN/ANGIOPOEITIN"/>
    <property type="match status" value="1"/>
</dbReference>
<dbReference type="EMBL" id="JAODUO010001569">
    <property type="protein sequence ID" value="KAK2161632.1"/>
    <property type="molecule type" value="Genomic_DNA"/>
</dbReference>
<dbReference type="Gene3D" id="3.90.215.10">
    <property type="entry name" value="Gamma Fibrinogen, chain A, domain 1"/>
    <property type="match status" value="1"/>
</dbReference>
<comment type="caution">
    <text evidence="4">The sequence shown here is derived from an EMBL/GenBank/DDBJ whole genome shotgun (WGS) entry which is preliminary data.</text>
</comment>
<keyword evidence="5" id="KW-1185">Reference proteome</keyword>
<feature type="domain" description="Fibrinogen C-terminal" evidence="3">
    <location>
        <begin position="116"/>
        <end position="314"/>
    </location>
</feature>
<sequence length="315" mass="35362">MFGARCTIKLAVVLLSSCCFCAGQQTNFGDDASCTYSFAVQSRLCTQDPRSKAEVGVIQENVAQLRNQVAQMAREIAVMKNGNDMNAKFVYLGCPEEMTIDVVNYVPVAIKPALVHVTSVNISDVSDIGDRVLMVPLMPHFPVFCTVDKFIVIQRRRAPYAVSFNRSWDDYKNGFGDVRGEFWLGLEKIHQITTQPFVRFSLRVEAKLANGLAYYAEYNNFFIGDESQSYRILSIGTAIAKSNSYFLTKGTIFATADKDQKYLCGARYNGFWYFESKTAGNAGCSQMILNSDPPFWRGFTPAFVLTEMKIRPLRV</sequence>
<feature type="coiled-coil region" evidence="1">
    <location>
        <begin position="55"/>
        <end position="82"/>
    </location>
</feature>
<dbReference type="InterPro" id="IPR036056">
    <property type="entry name" value="Fibrinogen-like_C"/>
</dbReference>
<evidence type="ECO:0000313" key="4">
    <source>
        <dbReference type="EMBL" id="KAK2161632.1"/>
    </source>
</evidence>